<keyword evidence="2" id="KW-1185">Reference proteome</keyword>
<accession>A0A9N8W1A9</accession>
<organism evidence="1 2">
    <name type="scientific">Paraglomus brasilianum</name>
    <dbReference type="NCBI Taxonomy" id="144538"/>
    <lineage>
        <taxon>Eukaryota</taxon>
        <taxon>Fungi</taxon>
        <taxon>Fungi incertae sedis</taxon>
        <taxon>Mucoromycota</taxon>
        <taxon>Glomeromycotina</taxon>
        <taxon>Glomeromycetes</taxon>
        <taxon>Paraglomerales</taxon>
        <taxon>Paraglomeraceae</taxon>
        <taxon>Paraglomus</taxon>
    </lineage>
</organism>
<sequence length="203" mass="22753">MPPAKIRRIFSPANEAYPEVNFYVEPPLVKKLSYLLLQGELCLMHGHRQSGKSTVIYAVQRYLHTLTVDMAGFGRTTPGTYIISFDAGIDIDNGVDAFWMSICKKLRVLNPTLFAFDEQLRASYLVGKDPAIINSLLGVGRNKLDAIERQLEEYGPTMRVHGNIKRLPQRSSKVTITHDNAKEVSSLSLIMLRSMGFQDPVAI</sequence>
<dbReference type="Proteomes" id="UP000789739">
    <property type="component" value="Unassembled WGS sequence"/>
</dbReference>
<protein>
    <submittedName>
        <fullName evidence="1">2919_t:CDS:1</fullName>
    </submittedName>
</protein>
<comment type="caution">
    <text evidence="1">The sequence shown here is derived from an EMBL/GenBank/DDBJ whole genome shotgun (WGS) entry which is preliminary data.</text>
</comment>
<evidence type="ECO:0000313" key="2">
    <source>
        <dbReference type="Proteomes" id="UP000789739"/>
    </source>
</evidence>
<name>A0A9N8W1A9_9GLOM</name>
<reference evidence="1" key="1">
    <citation type="submission" date="2021-06" db="EMBL/GenBank/DDBJ databases">
        <authorList>
            <person name="Kallberg Y."/>
            <person name="Tangrot J."/>
            <person name="Rosling A."/>
        </authorList>
    </citation>
    <scope>NUCLEOTIDE SEQUENCE</scope>
    <source>
        <strain evidence="1">BR232B</strain>
    </source>
</reference>
<proteinExistence type="predicted"/>
<gene>
    <name evidence="1" type="ORF">PBRASI_LOCUS1051</name>
</gene>
<dbReference type="EMBL" id="CAJVPI010000063">
    <property type="protein sequence ID" value="CAG8470603.1"/>
    <property type="molecule type" value="Genomic_DNA"/>
</dbReference>
<dbReference type="OrthoDB" id="10423894at2759"/>
<dbReference type="SUPFAM" id="SSF52540">
    <property type="entry name" value="P-loop containing nucleoside triphosphate hydrolases"/>
    <property type="match status" value="1"/>
</dbReference>
<dbReference type="InterPro" id="IPR027417">
    <property type="entry name" value="P-loop_NTPase"/>
</dbReference>
<evidence type="ECO:0000313" key="1">
    <source>
        <dbReference type="EMBL" id="CAG8470603.1"/>
    </source>
</evidence>
<dbReference type="AlphaFoldDB" id="A0A9N8W1A9"/>